<sequence length="302" mass="31983">MGPDDGAEDAMRLDEDGAAEVLARAVDGVRPPTPRLVDGAVRRGRRLRARRRAGTAAAACVAAGPVTAVSLWGGAPRSGGVEPRSPTGRTDGGPGPVRVPDFSAYPSTAEAVPPGKERISARATALALKETLPWDLESSQYAGRNQAGKWLGVVPYDTSARLRVAGRGTDGEVKVDFQSQFYAQMDDGTDGSPRAGLEKWYACARFRAQDHVRRCEVARLADGSVLLTYEKRSGARASRHADLLQADGHRVAVGAQAGAGGEPPLTLGALRGVVTSHRWRLFVDPEVNERAKALKPFETLGG</sequence>
<keyword evidence="2" id="KW-0472">Membrane</keyword>
<keyword evidence="2" id="KW-1133">Transmembrane helix</keyword>
<dbReference type="EMBL" id="BNBT01000120">
    <property type="protein sequence ID" value="GHE81857.1"/>
    <property type="molecule type" value="Genomic_DNA"/>
</dbReference>
<name>A0A919A0X8_9ACTN</name>
<reference evidence="3" key="2">
    <citation type="submission" date="2020-09" db="EMBL/GenBank/DDBJ databases">
        <authorList>
            <person name="Sun Q."/>
            <person name="Ohkuma M."/>
        </authorList>
    </citation>
    <scope>NUCLEOTIDE SEQUENCE</scope>
    <source>
        <strain evidence="3">JCM 4784</strain>
    </source>
</reference>
<dbReference type="Proteomes" id="UP000608024">
    <property type="component" value="Unassembled WGS sequence"/>
</dbReference>
<organism evidence="3 4">
    <name type="scientific">Streptomyces longispororuber</name>
    <dbReference type="NCBI Taxonomy" id="68230"/>
    <lineage>
        <taxon>Bacteria</taxon>
        <taxon>Bacillati</taxon>
        <taxon>Actinomycetota</taxon>
        <taxon>Actinomycetes</taxon>
        <taxon>Kitasatosporales</taxon>
        <taxon>Streptomycetaceae</taxon>
        <taxon>Streptomyces</taxon>
    </lineage>
</organism>
<evidence type="ECO:0000313" key="3">
    <source>
        <dbReference type="EMBL" id="GHE81857.1"/>
    </source>
</evidence>
<evidence type="ECO:0000256" key="1">
    <source>
        <dbReference type="SAM" id="MobiDB-lite"/>
    </source>
</evidence>
<proteinExistence type="predicted"/>
<keyword evidence="4" id="KW-1185">Reference proteome</keyword>
<gene>
    <name evidence="3" type="ORF">GCM10018785_57370</name>
</gene>
<comment type="caution">
    <text evidence="3">The sequence shown here is derived from an EMBL/GenBank/DDBJ whole genome shotgun (WGS) entry which is preliminary data.</text>
</comment>
<protein>
    <submittedName>
        <fullName evidence="3">Uncharacterized protein</fullName>
    </submittedName>
</protein>
<evidence type="ECO:0000256" key="2">
    <source>
        <dbReference type="SAM" id="Phobius"/>
    </source>
</evidence>
<reference evidence="3" key="1">
    <citation type="journal article" date="2014" name="Int. J. Syst. Evol. Microbiol.">
        <title>Complete genome sequence of Corynebacterium casei LMG S-19264T (=DSM 44701T), isolated from a smear-ripened cheese.</title>
        <authorList>
            <consortium name="US DOE Joint Genome Institute (JGI-PGF)"/>
            <person name="Walter F."/>
            <person name="Albersmeier A."/>
            <person name="Kalinowski J."/>
            <person name="Ruckert C."/>
        </authorList>
    </citation>
    <scope>NUCLEOTIDE SEQUENCE</scope>
    <source>
        <strain evidence="3">JCM 4784</strain>
    </source>
</reference>
<feature type="region of interest" description="Disordered" evidence="1">
    <location>
        <begin position="71"/>
        <end position="98"/>
    </location>
</feature>
<accession>A0A919A0X8</accession>
<feature type="transmembrane region" description="Helical" evidence="2">
    <location>
        <begin position="53"/>
        <end position="75"/>
    </location>
</feature>
<keyword evidence="2" id="KW-0812">Transmembrane</keyword>
<dbReference type="AlphaFoldDB" id="A0A919A0X8"/>
<evidence type="ECO:0000313" key="4">
    <source>
        <dbReference type="Proteomes" id="UP000608024"/>
    </source>
</evidence>